<dbReference type="AlphaFoldDB" id="D7KX57"/>
<dbReference type="Proteomes" id="UP000008694">
    <property type="component" value="Unassembled WGS sequence"/>
</dbReference>
<reference evidence="2" key="1">
    <citation type="journal article" date="2011" name="Nat. Genet.">
        <title>The Arabidopsis lyrata genome sequence and the basis of rapid genome size change.</title>
        <authorList>
            <person name="Hu T.T."/>
            <person name="Pattyn P."/>
            <person name="Bakker E.G."/>
            <person name="Cao J."/>
            <person name="Cheng J.-F."/>
            <person name="Clark R.M."/>
            <person name="Fahlgren N."/>
            <person name="Fawcett J.A."/>
            <person name="Grimwood J."/>
            <person name="Gundlach H."/>
            <person name="Haberer G."/>
            <person name="Hollister J.D."/>
            <person name="Ossowski S."/>
            <person name="Ottilar R.P."/>
            <person name="Salamov A.A."/>
            <person name="Schneeberger K."/>
            <person name="Spannagl M."/>
            <person name="Wang X."/>
            <person name="Yang L."/>
            <person name="Nasrallah M.E."/>
            <person name="Bergelson J."/>
            <person name="Carrington J.C."/>
            <person name="Gaut B.S."/>
            <person name="Schmutz J."/>
            <person name="Mayer K.F.X."/>
            <person name="Van de Peer Y."/>
            <person name="Grigoriev I.V."/>
            <person name="Nordborg M."/>
            <person name="Weigel D."/>
            <person name="Guo Y.-L."/>
        </authorList>
    </citation>
    <scope>NUCLEOTIDE SEQUENCE [LARGE SCALE GENOMIC DNA]</scope>
    <source>
        <strain evidence="2">cv. MN47</strain>
    </source>
</reference>
<evidence type="ECO:0000313" key="1">
    <source>
        <dbReference type="EMBL" id="EFH65551.1"/>
    </source>
</evidence>
<accession>D7KX57</accession>
<keyword evidence="2" id="KW-1185">Reference proteome</keyword>
<evidence type="ECO:0000313" key="2">
    <source>
        <dbReference type="Proteomes" id="UP000008694"/>
    </source>
</evidence>
<dbReference type="EMBL" id="GL348714">
    <property type="protein sequence ID" value="EFH65551.1"/>
    <property type="molecule type" value="Genomic_DNA"/>
</dbReference>
<organism evidence="2">
    <name type="scientific">Arabidopsis lyrata subsp. lyrata</name>
    <name type="common">Lyre-leaved rock-cress</name>
    <dbReference type="NCBI Taxonomy" id="81972"/>
    <lineage>
        <taxon>Eukaryota</taxon>
        <taxon>Viridiplantae</taxon>
        <taxon>Streptophyta</taxon>
        <taxon>Embryophyta</taxon>
        <taxon>Tracheophyta</taxon>
        <taxon>Spermatophyta</taxon>
        <taxon>Magnoliopsida</taxon>
        <taxon>eudicotyledons</taxon>
        <taxon>Gunneridae</taxon>
        <taxon>Pentapetalae</taxon>
        <taxon>rosids</taxon>
        <taxon>malvids</taxon>
        <taxon>Brassicales</taxon>
        <taxon>Brassicaceae</taxon>
        <taxon>Camelineae</taxon>
        <taxon>Arabidopsis</taxon>
    </lineage>
</organism>
<protein>
    <submittedName>
        <fullName evidence="1">Predicted protein</fullName>
    </submittedName>
</protein>
<proteinExistence type="predicted"/>
<gene>
    <name evidence="1" type="ORF">ARALYDRAFT_895948</name>
</gene>
<name>D7KX57_ARALL</name>
<dbReference type="Gramene" id="scaffold_203022.1">
    <property type="protein sequence ID" value="scaffold_203022.1"/>
    <property type="gene ID" value="scaffold_203022.1"/>
</dbReference>
<dbReference type="HOGENOM" id="CLU_3144732_0_0_1"/>
<sequence>MKTSAWYEYNRGEGFENSKCGFMKSRITVVGILELSDEDDQTVQSGMCA</sequence>